<reference evidence="6 7" key="1">
    <citation type="journal article" date="2013" name="Genome Announc.">
        <title>Complete genome sequence of Myxococcus stipitatus strain DSM 14675, a fruiting myxobacterium.</title>
        <authorList>
            <person name="Huntley S."/>
            <person name="Kneip S."/>
            <person name="Treuner-Lange A."/>
            <person name="Sogaard-Andersen L."/>
        </authorList>
    </citation>
    <scope>NUCLEOTIDE SEQUENCE [LARGE SCALE GENOMIC DNA]</scope>
    <source>
        <strain evidence="7">DSM 14675 / JCM 12634 / Mx s8</strain>
    </source>
</reference>
<keyword evidence="2" id="KW-0479">Metal-binding</keyword>
<protein>
    <submittedName>
        <fullName evidence="6">Putative lipoprotein</fullName>
    </submittedName>
</protein>
<keyword evidence="6" id="KW-0449">Lipoprotein</keyword>
<dbReference type="InterPro" id="IPR001818">
    <property type="entry name" value="Pept_M10_metallopeptidase"/>
</dbReference>
<dbReference type="SUPFAM" id="SSF55486">
    <property type="entry name" value="Metalloproteases ('zincins'), catalytic domain"/>
    <property type="match status" value="1"/>
</dbReference>
<proteinExistence type="predicted"/>
<evidence type="ECO:0000256" key="3">
    <source>
        <dbReference type="ARBA" id="ARBA00022801"/>
    </source>
</evidence>
<dbReference type="Gene3D" id="3.40.390.10">
    <property type="entry name" value="Collagenase (Catalytic Domain)"/>
    <property type="match status" value="1"/>
</dbReference>
<dbReference type="KEGG" id="msd:MYSTI_00530"/>
<dbReference type="GO" id="GO:0008270">
    <property type="term" value="F:zinc ion binding"/>
    <property type="evidence" value="ECO:0007669"/>
    <property type="project" value="InterPro"/>
</dbReference>
<name>L7U239_MYXSD</name>
<evidence type="ECO:0000313" key="7">
    <source>
        <dbReference type="Proteomes" id="UP000011131"/>
    </source>
</evidence>
<sequence length="271" mass="28711">MLDFRSMALLAGVSLLGAACGGPGVPESQAPEAQTWEAFRASAVRDSEGVWIFDGDQAAGSEAELRAFYEERVASTGTSRAALAVYFLNGVDVKWGSAQKRNLTYCVSNTFGVNKAAVVAAMNTATADWEATANVDFIHNPAFDASCTASQTGVLFDVRPVNSGGQYLARAFFPNAPRSSRNVLLDNVVFGGTSVWTLEGTLRHELGHVLGFVHEHDRCPGGAGTNMRPLSVYDSASVMHYPRAGSTCVSTNPGGPILSPLDRTGARSLYP</sequence>
<organism evidence="6 7">
    <name type="scientific">Myxococcus stipitatus (strain DSM 14675 / JCM 12634 / Mx s8)</name>
    <dbReference type="NCBI Taxonomy" id="1278073"/>
    <lineage>
        <taxon>Bacteria</taxon>
        <taxon>Pseudomonadati</taxon>
        <taxon>Myxococcota</taxon>
        <taxon>Myxococcia</taxon>
        <taxon>Myxococcales</taxon>
        <taxon>Cystobacterineae</taxon>
        <taxon>Myxococcaceae</taxon>
        <taxon>Myxococcus</taxon>
    </lineage>
</organism>
<dbReference type="InterPro" id="IPR001506">
    <property type="entry name" value="Peptidase_M12A"/>
</dbReference>
<evidence type="ECO:0000313" key="6">
    <source>
        <dbReference type="EMBL" id="AGC41880.1"/>
    </source>
</evidence>
<feature type="domain" description="Peptidase M10 metallopeptidase" evidence="5">
    <location>
        <begin position="99"/>
        <end position="218"/>
    </location>
</feature>
<dbReference type="GO" id="GO:0006508">
    <property type="term" value="P:proteolysis"/>
    <property type="evidence" value="ECO:0007669"/>
    <property type="project" value="UniProtKB-KW"/>
</dbReference>
<dbReference type="OrthoDB" id="5524694at2"/>
<accession>L7U239</accession>
<dbReference type="GO" id="GO:0031012">
    <property type="term" value="C:extracellular matrix"/>
    <property type="evidence" value="ECO:0007669"/>
    <property type="project" value="InterPro"/>
</dbReference>
<dbReference type="Pfam" id="PF00413">
    <property type="entry name" value="Peptidase_M10"/>
    <property type="match status" value="1"/>
</dbReference>
<dbReference type="STRING" id="1278073.MYSTI_00530"/>
<dbReference type="AlphaFoldDB" id="L7U239"/>
<dbReference type="eggNOG" id="COG1520">
    <property type="taxonomic scope" value="Bacteria"/>
</dbReference>
<evidence type="ECO:0000259" key="5">
    <source>
        <dbReference type="Pfam" id="PF00413"/>
    </source>
</evidence>
<gene>
    <name evidence="6" type="ordered locus">MYSTI_00530</name>
</gene>
<dbReference type="HOGENOM" id="CLU_073010_0_0_7"/>
<evidence type="ECO:0000256" key="4">
    <source>
        <dbReference type="ARBA" id="ARBA00022833"/>
    </source>
</evidence>
<dbReference type="RefSeq" id="WP_015346143.1">
    <property type="nucleotide sequence ID" value="NC_020126.1"/>
</dbReference>
<dbReference type="Proteomes" id="UP000011131">
    <property type="component" value="Chromosome"/>
</dbReference>
<evidence type="ECO:0000256" key="1">
    <source>
        <dbReference type="ARBA" id="ARBA00022670"/>
    </source>
</evidence>
<keyword evidence="3" id="KW-0378">Hydrolase</keyword>
<evidence type="ECO:0000256" key="2">
    <source>
        <dbReference type="ARBA" id="ARBA00022723"/>
    </source>
</evidence>
<dbReference type="GO" id="GO:0004222">
    <property type="term" value="F:metalloendopeptidase activity"/>
    <property type="evidence" value="ECO:0007669"/>
    <property type="project" value="InterPro"/>
</dbReference>
<dbReference type="PATRIC" id="fig|1278073.3.peg.549"/>
<dbReference type="PROSITE" id="PS51257">
    <property type="entry name" value="PROKAR_LIPOPROTEIN"/>
    <property type="match status" value="1"/>
</dbReference>
<keyword evidence="7" id="KW-1185">Reference proteome</keyword>
<keyword evidence="4" id="KW-0862">Zinc</keyword>
<keyword evidence="1" id="KW-0645">Protease</keyword>
<dbReference type="EMBL" id="CP004025">
    <property type="protein sequence ID" value="AGC41880.1"/>
    <property type="molecule type" value="Genomic_DNA"/>
</dbReference>
<dbReference type="CDD" id="cd04279">
    <property type="entry name" value="ZnMc_MMP_like_1"/>
    <property type="match status" value="1"/>
</dbReference>
<dbReference type="InterPro" id="IPR024079">
    <property type="entry name" value="MetalloPept_cat_dom_sf"/>
</dbReference>
<dbReference type="PRINTS" id="PR00480">
    <property type="entry name" value="ASTACIN"/>
</dbReference>